<evidence type="ECO:0000313" key="9">
    <source>
        <dbReference type="Proteomes" id="UP000188320"/>
    </source>
</evidence>
<dbReference type="PANTHER" id="PTHR21022">
    <property type="entry name" value="PREPHENATE DEHYDRATASE P PROTEIN"/>
    <property type="match status" value="1"/>
</dbReference>
<sequence>MIAQNEKKQEKERVRVGYLGPKGTFTYEAALKYFEDVTQSKRIRAINDDTQVSAEYVAIDTISQVFRELESGNLEYGVVPIENKLKGLVAETFKELVGAGKDQEKDGIKVIGMIKIEIRQALMSIHKLEDIEVVYSHEMAIKQSMKYIKERLGKHVKIIQVESTGKGAELAASKGQTNEQTFTDDSMGSGNNDSVDESNNPHTIKAACIGNKTCSQLYKMNIIDPDISDEKENETKFYILSGIAGAKDGMDMIDILKIEGEAEGGEDDNMCDFDSGFEGDYDVKKSVNSKIRHMLGNVEIIKVYSLEGHQELGKLIKENNSCNSKTDSYEKKDVNREYIVEVMKLASSNNNGDISTNGTRLEHTNSDGEFKLEGNKKRKLETKIESVKGKNYKIETLGGYNVIDGIEQ</sequence>
<organism evidence="8 9">
    <name type="scientific">Zancudomyces culisetae</name>
    <name type="common">Gut fungus</name>
    <name type="synonym">Smittium culisetae</name>
    <dbReference type="NCBI Taxonomy" id="1213189"/>
    <lineage>
        <taxon>Eukaryota</taxon>
        <taxon>Fungi</taxon>
        <taxon>Fungi incertae sedis</taxon>
        <taxon>Zoopagomycota</taxon>
        <taxon>Kickxellomycotina</taxon>
        <taxon>Harpellomycetes</taxon>
        <taxon>Harpellales</taxon>
        <taxon>Legeriomycetaceae</taxon>
        <taxon>Zancudomyces</taxon>
    </lineage>
</organism>
<evidence type="ECO:0000259" key="7">
    <source>
        <dbReference type="PROSITE" id="PS51171"/>
    </source>
</evidence>
<dbReference type="PROSITE" id="PS51171">
    <property type="entry name" value="PREPHENATE_DEHYDR_3"/>
    <property type="match status" value="1"/>
</dbReference>
<dbReference type="SUPFAM" id="SSF53850">
    <property type="entry name" value="Periplasmic binding protein-like II"/>
    <property type="match status" value="1"/>
</dbReference>
<keyword evidence="3" id="KW-0584">Phenylalanine biosynthesis</keyword>
<evidence type="ECO:0000256" key="1">
    <source>
        <dbReference type="ARBA" id="ARBA00022605"/>
    </source>
</evidence>
<dbReference type="InterPro" id="IPR001086">
    <property type="entry name" value="Preph_deHydtase"/>
</dbReference>
<comment type="caution">
    <text evidence="8">The sequence shown here is derived from an EMBL/GenBank/DDBJ whole genome shotgun (WGS) entry which is preliminary data.</text>
</comment>
<evidence type="ECO:0000256" key="4">
    <source>
        <dbReference type="ARBA" id="ARBA00023239"/>
    </source>
</evidence>
<accession>A0A1R1PDJ4</accession>
<dbReference type="GO" id="GO:0004664">
    <property type="term" value="F:prephenate dehydratase activity"/>
    <property type="evidence" value="ECO:0007669"/>
    <property type="project" value="InterPro"/>
</dbReference>
<dbReference type="GO" id="GO:0005737">
    <property type="term" value="C:cytoplasm"/>
    <property type="evidence" value="ECO:0007669"/>
    <property type="project" value="TreeGrafter"/>
</dbReference>
<reference evidence="9" key="1">
    <citation type="submission" date="2017-01" db="EMBL/GenBank/DDBJ databases">
        <authorList>
            <person name="Wang Y."/>
            <person name="White M."/>
            <person name="Kvist S."/>
            <person name="Moncalvo J.-M."/>
        </authorList>
    </citation>
    <scope>NUCLEOTIDE SEQUENCE [LARGE SCALE GENOMIC DNA]</scope>
    <source>
        <strain evidence="9">COL-18-3</strain>
    </source>
</reference>
<protein>
    <submittedName>
        <fullName evidence="8">p-protein</fullName>
    </submittedName>
</protein>
<keyword evidence="9" id="KW-1185">Reference proteome</keyword>
<dbReference type="AlphaFoldDB" id="A0A1R1PDJ4"/>
<dbReference type="Pfam" id="PF00800">
    <property type="entry name" value="PDT"/>
    <property type="match status" value="1"/>
</dbReference>
<keyword evidence="1" id="KW-0028">Amino-acid biosynthesis</keyword>
<gene>
    <name evidence="8" type="ORF">AX774_g7659</name>
</gene>
<evidence type="ECO:0000313" key="8">
    <source>
        <dbReference type="EMBL" id="OMH78942.1"/>
    </source>
</evidence>
<dbReference type="GO" id="GO:0009094">
    <property type="term" value="P:L-phenylalanine biosynthetic process"/>
    <property type="evidence" value="ECO:0007669"/>
    <property type="project" value="UniProtKB-KW"/>
</dbReference>
<keyword evidence="2" id="KW-0057">Aromatic amino acid biosynthesis</keyword>
<feature type="compositionally biased region" description="Polar residues" evidence="6">
    <location>
        <begin position="174"/>
        <end position="198"/>
    </location>
</feature>
<comment type="pathway">
    <text evidence="5">Amino-acid biosynthesis.</text>
</comment>
<evidence type="ECO:0000256" key="5">
    <source>
        <dbReference type="ARBA" id="ARBA00029440"/>
    </source>
</evidence>
<evidence type="ECO:0000256" key="3">
    <source>
        <dbReference type="ARBA" id="ARBA00023222"/>
    </source>
</evidence>
<name>A0A1R1PDJ4_ZANCU</name>
<dbReference type="PANTHER" id="PTHR21022:SF19">
    <property type="entry name" value="PREPHENATE DEHYDRATASE-RELATED"/>
    <property type="match status" value="1"/>
</dbReference>
<dbReference type="Proteomes" id="UP000188320">
    <property type="component" value="Unassembled WGS sequence"/>
</dbReference>
<dbReference type="Gene3D" id="3.40.190.10">
    <property type="entry name" value="Periplasmic binding protein-like II"/>
    <property type="match status" value="2"/>
</dbReference>
<evidence type="ECO:0000256" key="6">
    <source>
        <dbReference type="SAM" id="MobiDB-lite"/>
    </source>
</evidence>
<dbReference type="OrthoDB" id="983542at2759"/>
<keyword evidence="4" id="KW-0456">Lyase</keyword>
<feature type="region of interest" description="Disordered" evidence="6">
    <location>
        <begin position="170"/>
        <end position="198"/>
    </location>
</feature>
<evidence type="ECO:0000256" key="2">
    <source>
        <dbReference type="ARBA" id="ARBA00023141"/>
    </source>
</evidence>
<proteinExistence type="predicted"/>
<feature type="domain" description="Prephenate dehydratase" evidence="7">
    <location>
        <begin position="15"/>
        <end position="242"/>
    </location>
</feature>
<dbReference type="EMBL" id="LSSK01001722">
    <property type="protein sequence ID" value="OMH78942.1"/>
    <property type="molecule type" value="Genomic_DNA"/>
</dbReference>